<dbReference type="Pfam" id="PF14874">
    <property type="entry name" value="PapD-like"/>
    <property type="match status" value="1"/>
</dbReference>
<protein>
    <recommendedName>
        <fullName evidence="4">Primary ciliary dyskinesia protein 1</fullName>
    </recommendedName>
</protein>
<comment type="caution">
    <text evidence="2">The sequence shown here is derived from an EMBL/GenBank/DDBJ whole genome shotgun (WGS) entry which is preliminary data.</text>
</comment>
<evidence type="ECO:0000313" key="2">
    <source>
        <dbReference type="EMBL" id="KAK9804223.1"/>
    </source>
</evidence>
<dbReference type="PANTHER" id="PTHR46500:SF1">
    <property type="entry name" value="CILIA- AND FLAGELLA-ASSOCIATED PROTEIN 221"/>
    <property type="match status" value="1"/>
</dbReference>
<dbReference type="Proteomes" id="UP001489004">
    <property type="component" value="Unassembled WGS sequence"/>
</dbReference>
<name>A0AAW1P5Q6_9CHLO</name>
<dbReference type="GO" id="GO:0097729">
    <property type="term" value="C:9+2 motile cilium"/>
    <property type="evidence" value="ECO:0007669"/>
    <property type="project" value="TreeGrafter"/>
</dbReference>
<dbReference type="EMBL" id="JALJOR010000018">
    <property type="protein sequence ID" value="KAK9804223.1"/>
    <property type="molecule type" value="Genomic_DNA"/>
</dbReference>
<dbReference type="GO" id="GO:0003341">
    <property type="term" value="P:cilium movement"/>
    <property type="evidence" value="ECO:0007669"/>
    <property type="project" value="InterPro"/>
</dbReference>
<accession>A0AAW1P5Q6</accession>
<dbReference type="AlphaFoldDB" id="A0AAW1P5Q6"/>
<dbReference type="InterPro" id="IPR013783">
    <property type="entry name" value="Ig-like_fold"/>
</dbReference>
<keyword evidence="3" id="KW-1185">Reference proteome</keyword>
<sequence length="827" mass="90796">MGALTALAWEGIVDDTPLQNPNSLTHNRVYSRIGHNVCLAAKPAVVHFGGLQLGAVHKQTLKVYNTSSKSTRMHVIVPTTPYFKATCEQKKGLLAPGMCEVIQVEFCPKEWRYYYDCIRIHCEDENLLVPVHAYPVMNETRFPSRVDFGKCALGEVSCQRISMECKVPINFEFEIVPVKANPLFNVFPSAGVVPANGSVEITVEFCPSRLATEVLELEVRLAEFNSSPVRCTVSGSGFPGVARQRAFQALTGLENPSVEELEGTKPLGAHSFAATTGAGGGDGKGGSGGGDAFTRMLAEKRMNHSLTQSLKEGKRTSPMKVRLPKPRPKTPERKIEGVYVPADVVTPSDVTYVLNQEPNKLRMRDVKGAIAQRKAQLEAAKRSLGATLKASRPPGLDPLDDMALEHAVKADLFTRQLNHLEEHKRRMSMTSAAVVGSDLPPPEDVAAAQSARRDSLAEHAKRMQLQDAQRLEPELTPGGARFIPAGSDQMAAELAAFKPSWDLNKRDIWLKRQQVLYRFVQAARRVVYQVRAKRRLQQINAFLDNLGRDRHRIAAEVMAGTSRPAGPLQGRPTTAGAALYDPALVRLHPLPVYREAAFNSYQAVKPTGIADYDDMTPMDLQVPLQYQVLGYQPEEFPAYTPYMAPLPDQPLLTGAQEEEVGPRAQGPPVEDISEFGSMPQELLHRPFDTLPIGSRYTDEGVFTPLKPSWGMDKSAAIQPRILPHPDSTTSELPGTNSLKALAGLPLLSDLYTPARHTFMIGGPVHAPPLMTGPDPGDLMEADPSQPPLPVEVPTPETLERIFPGAYQQRVDGYNKSVRLKSKHALRD</sequence>
<organism evidence="2 3">
    <name type="scientific">[Myrmecia] bisecta</name>
    <dbReference type="NCBI Taxonomy" id="41462"/>
    <lineage>
        <taxon>Eukaryota</taxon>
        <taxon>Viridiplantae</taxon>
        <taxon>Chlorophyta</taxon>
        <taxon>core chlorophytes</taxon>
        <taxon>Trebouxiophyceae</taxon>
        <taxon>Trebouxiales</taxon>
        <taxon>Trebouxiaceae</taxon>
        <taxon>Myrmecia</taxon>
    </lineage>
</organism>
<dbReference type="InterPro" id="IPR029676">
    <property type="entry name" value="CFAP221"/>
</dbReference>
<reference evidence="2 3" key="1">
    <citation type="journal article" date="2024" name="Nat. Commun.">
        <title>Phylogenomics reveals the evolutionary origins of lichenization in chlorophyte algae.</title>
        <authorList>
            <person name="Puginier C."/>
            <person name="Libourel C."/>
            <person name="Otte J."/>
            <person name="Skaloud P."/>
            <person name="Haon M."/>
            <person name="Grisel S."/>
            <person name="Petersen M."/>
            <person name="Berrin J.G."/>
            <person name="Delaux P.M."/>
            <person name="Dal Grande F."/>
            <person name="Keller J."/>
        </authorList>
    </citation>
    <scope>NUCLEOTIDE SEQUENCE [LARGE SCALE GENOMIC DNA]</scope>
    <source>
        <strain evidence="2 3">SAG 2043</strain>
    </source>
</reference>
<evidence type="ECO:0008006" key="4">
    <source>
        <dbReference type="Google" id="ProtNLM"/>
    </source>
</evidence>
<proteinExistence type="predicted"/>
<evidence type="ECO:0000313" key="3">
    <source>
        <dbReference type="Proteomes" id="UP001489004"/>
    </source>
</evidence>
<gene>
    <name evidence="2" type="ORF">WJX72_001932</name>
</gene>
<dbReference type="PANTHER" id="PTHR46500">
    <property type="entry name" value="CILIA- AND FLAGELLA-ASSOCIATED PROTEIN 221"/>
    <property type="match status" value="1"/>
</dbReference>
<dbReference type="Gene3D" id="2.60.40.10">
    <property type="entry name" value="Immunoglobulins"/>
    <property type="match status" value="2"/>
</dbReference>
<feature type="region of interest" description="Disordered" evidence="1">
    <location>
        <begin position="309"/>
        <end position="332"/>
    </location>
</feature>
<dbReference type="GO" id="GO:0044458">
    <property type="term" value="P:motile cilium assembly"/>
    <property type="evidence" value="ECO:0007669"/>
    <property type="project" value="TreeGrafter"/>
</dbReference>
<evidence type="ECO:0000256" key="1">
    <source>
        <dbReference type="SAM" id="MobiDB-lite"/>
    </source>
</evidence>